<dbReference type="GO" id="GO:0120293">
    <property type="term" value="C:dynein axonemal particle"/>
    <property type="evidence" value="ECO:0007669"/>
    <property type="project" value="UniProtKB-SubCell"/>
</dbReference>
<evidence type="ECO:0000256" key="9">
    <source>
        <dbReference type="SAM" id="MobiDB-lite"/>
    </source>
</evidence>
<evidence type="ECO:0000313" key="11">
    <source>
        <dbReference type="EMBL" id="CAG9769856.1"/>
    </source>
</evidence>
<dbReference type="FunFam" id="1.25.40.10:FF:000020">
    <property type="entry name" value="Stress-induced phosphoprotein 1"/>
    <property type="match status" value="1"/>
</dbReference>
<gene>
    <name evidence="11" type="ORF">CEUTPL_LOCUS10330</name>
</gene>
<dbReference type="SMART" id="SM00727">
    <property type="entry name" value="STI1"/>
    <property type="match status" value="2"/>
</dbReference>
<dbReference type="OrthoDB" id="75419at2759"/>
<dbReference type="InterPro" id="IPR059030">
    <property type="entry name" value="TPR_Epg5_mid"/>
</dbReference>
<dbReference type="GO" id="GO:0097352">
    <property type="term" value="P:autophagosome maturation"/>
    <property type="evidence" value="ECO:0007669"/>
    <property type="project" value="TreeGrafter"/>
</dbReference>
<dbReference type="InterPro" id="IPR019734">
    <property type="entry name" value="TPR_rpt"/>
</dbReference>
<evidence type="ECO:0000256" key="1">
    <source>
        <dbReference type="ARBA" id="ARBA00010948"/>
    </source>
</evidence>
<comment type="subcellular location">
    <subcellularLocation>
        <location evidence="6">Dynein axonemal particle</location>
    </subcellularLocation>
</comment>
<keyword evidence="5" id="KW-0072">Autophagy</keyword>
<evidence type="ECO:0000256" key="8">
    <source>
        <dbReference type="ARBA" id="ARBA00045590"/>
    </source>
</evidence>
<dbReference type="Gene3D" id="1.10.260.100">
    <property type="match status" value="2"/>
</dbReference>
<dbReference type="FunFam" id="1.25.40.10:FF:000027">
    <property type="entry name" value="stress-induced-phosphoprotein 1 isoform X1"/>
    <property type="match status" value="1"/>
</dbReference>
<sequence>MEATMEKPKLAMDQATAFKEKGNAALAENKIDEAINFYTEGINLDSNNAVLYSNRSAAYAKVYKYDLSLKDAEKAIEIKPDWAKAYSRKGAALAYLGRLDEAIETYEKGLELEPSNQQLKDGLAEVRSQKTSQRGAGGFPNPFSGPEVIGKLKSDPRTAAFLNDPDYLALLAQLQANPQTLGEKLQDPRLLTTLTVLMGLDPGADEPMDSEPIYTPPPRRPEPKPQPEKAPEPELPENKKKAKEAKELGNAAYKKKDFENAVQHYNEAIKHDPTDITFYNNLAAVYFEQKEYDQCIKECEKGIEVGRENRADFKMIAKSLMRIGNAYKKKKDYTNARTYYEKSMSEHRTPEIRTLLSEIEKVIKEEEKKSYINPELAEQEKEKGNELFKNGDYAQAVKHYTEAIKRNPDDAKIYSNRAACYTKLAAFDLGLKDCEKCVELDPKFIKGWIRKGTILQAMKQPDKAVVAFQRALDVDPNNAEALQGYRAITMERATQETDPEKIRQRAMADPEVQQILSDPAMRMILEQMSDDPRALQDHLKNPAVAAKIQKLLESGIIAIHDSSKIKWSQIGLLNMGCVGCDTCCGAGLVGYYNLCTWLLRSLLNPKKKSKSKTKSENLGVTSSESENAPVIVEASQQSNIASNAKSVENTQDNLEKNDETVEVDIAETAQEAHDVISAAAFENTSIQQAHDIVAINNLVIQDDIDVACEAIPSNQSAQKAGSSIINDEDSQIQQDKAAKEDQWNFERFLEMNKQILYTLDNIESITAQPKTVAEKEKLESLQVEDSDIKPYTVEQLNALYYNSELDVLEDFTKTYIDAELKGLHLKKHYLYELLSNYLKIREKITGNNIEIEQLRKEYRNLQLEIWTSDTTTIQGSAQCQDGRLVYTSHEFNRSIFHRSAFQNATRILGKVQKLVFDNHVLFSYSSEELRLQIDLYIEQIIGNISALKQLSSKSPVSLTMQDESPYFKTNINEIRQSISVLFAFQRKLITDTTFLKDSRKWLTKLVAVLIRVANYQDHLFLIHHILRCPAGVGIWAASFIQVPLDLPVEEPFANYQINHILSLLSVILSPVRERKEFLKDIVHCNNVPSETNWVLVDSDGEEDDETGISLRENDLVAIFNQLPLGGMFKSVLLINTIDGKDQYDSDTVTQQHILRCFAFSSVILRLIHCGLETYSQPKYNQFSKRLSRFIRHIVQYTTDQWELFLKRGNFTDKAMIQRLQTEYDAFFLRAIYYLYSSQKLRAWQFLAVVPYNMVTIKTLWKIYYFLHMPDDKAEDIIDFSLNADFRKKIWESGLRNQFEEKLNNLGDAEVYYLLNTFANMSLARSEADIDFIYSSTMDILQVGFVSEITQDTCSKSARILLTHLTSKHPCLLSSILKTVQENLDKIGGFALYLYEDIPLSIWVLSDNDMEIIERLLLRYPVNSDQTKLARMILSRLNWDILPYEKHCETALLVLKAADQEPTYSQWGWQTILRLRLHISDRHFQELGRVYEVERSEVLLKGVRENQPLPCFVAILMTTWGHLVPLICSNGLSQLLTLQLHQKHEAVLFALYQIIPIFITCQECIINCNKFQEILSNLLNADRGYISYAKSFIITQNTVLQQFGNMVETQIVNYAFYNLNSPRLLASTPQESSSSIIGIFKWASGTSNSSTSLLSSSLGSYPWLAYIFLEIERQEKEAKTGLWIEILKELAKQKGKINVDNAIKNAATSLKMSAFSSTFLCIYRWAQQAMDTDMNHPLLPLFWQKFFILYLTRLPNISYTDKVCVGDKFFEGIVNFAFLKRIKRRLQETLEFYGVQMVSKENSDKAEHLKLRYNIFQAFLLWLEEPRLQSGNLLLESLPVQYHPRLLSVIIKEESQVPWYEYLDHNQIIDEQTKAIKLWKVANFREKSHVNQPLSNPGHSVESSDPVERILRRLNSYDAIKLPPEIQRKPINLIQIDFSSKENMFRTLKECFDTINRFAHDHSLSLSEQKALNSGYQELVPQLFSSVLKRIKKQVPCKGKNQTVHCSGPATITLEIQEAKRNDRIEHEMQINRQSYESLLDKCLKFPHASLCTASVSIQQCVQTLQHEIKTNPGTAELGVELFYYVLPLLQEDIALYLPAKSLFVNCIEKLGQSHICGVEYEMPSVKMSESAKNILIPKGTIDPEENAVIEIPGELCDKPLVCVQKKSITKVPKISNINKSPNLRSVLKNPQYVKENSCSSATESFATATNSYNKTSEIMQNAKKELEAILLKTNISFSPMPSCSSKSIHNISSTVSPISSMTSNTSASDKIIQTSISKSHMISRVVLVKSSYTQTIKSSRCSVSTPINAPKTKSIAINTMLSFHVSENPGMDSFLCQICVQKGLNPYCPVCNKESFDGISGDVSIKQLQSAFSKTKRSLQKAVEVADQSYKNISKRSKYSKTCKSESSEFVSMDNISELPSESLVFLPAYNSTHSPAPTSGVVKCPKVKLNEKYTKTELVKCPFTERQPKRNLTDQYTEVKLVKCRCTERQPNRNFPGKYTKIVRCPNKKLDEKSSSTEKTAKARLLEWILKQPNLGNYLAPYFLPSNTGTANMLLMYSTVTKEMAKKYDVIFALVSKFEIDKWLKDKHPNLSQRSQIIKNIIDALSALGCDPPMDALMLHGLYRKHLLSVFEHQFPEHYGEIFSLLLKSSNGTPENNLIAESVWIDVLNLLANPAKIHPKAPIRDQLRQYAQHQKMLSHQELLETADMLARHFTQERFSYGLYGLYPKCRKYVDIYVLLLGMTGHGIILSMLNTHRGLLGDKLSEKIWPSIRDLFAPWLIPYSMHNLKENMATWIQQLADDRPVLLPWIPSDKESAEKMIRIFCECIDFILDTLPASFIILNYIWRWYVVSFGHPSIRDHILIPIHCAFTMLPWNNFWPSMVDLEFMIRVVDQYLPECHSFLGHIFISIPWLKWINSFADAPQQIKAKVHHCFLSLLVKLSIEPNIRKTHKEKTRSLLIQAENFDWSILEPPVFQHIMDWVLMSCDCTVIFKSDVLDLDYRLMRLLKVASGYNEVWPFIPPDLTMKRQIYVKTHIKLLSAFISKNRNLQNTSEAELCKVLNGYLTELETVVTTTAEMEIILKEVCAVVNIAEISLISLKVFTRWINSKPYGLVIKTLLRTLGTSVIDYKYLAVLYEVTLTSYFNNSVIESNLDEPSWKKARDLICVSASRPIDFEQVLIDDGSILTLNALLLQRVKKNTDTENLLNYAIGYMEKIKMRESIESKVPLLWFSIIKLALCHCEKDEAVASSLLYKFSQILLQISEESGSAKWGRGLLSAIGLTKSESVTINFRFISRAMAGYILAQLPEMKGSQRKVRIAANAPCVVGMPGGNCECPKVLLELDFRQSQGKIKDCAVIALTNIQDPSNSLHNAHTFLWMLLKQFYIKPYLKEG</sequence>
<evidence type="ECO:0000313" key="12">
    <source>
        <dbReference type="Proteomes" id="UP001152799"/>
    </source>
</evidence>
<protein>
    <recommendedName>
        <fullName evidence="7">Stress-induced-phosphoprotein 1</fullName>
    </recommendedName>
</protein>
<dbReference type="Pfam" id="PF26573">
    <property type="entry name" value="TPR_Epg5_2"/>
    <property type="match status" value="1"/>
</dbReference>
<dbReference type="Pfam" id="PF26103">
    <property type="entry name" value="TPR_Epg5"/>
    <property type="match status" value="1"/>
</dbReference>
<evidence type="ECO:0000256" key="5">
    <source>
        <dbReference type="ARBA" id="ARBA00023006"/>
    </source>
</evidence>
<dbReference type="Pfam" id="PF00515">
    <property type="entry name" value="TPR_1"/>
    <property type="match status" value="2"/>
</dbReference>
<evidence type="ECO:0000256" key="3">
    <source>
        <dbReference type="ARBA" id="ARBA00022737"/>
    </source>
</evidence>
<dbReference type="InterPro" id="IPR011990">
    <property type="entry name" value="TPR-like_helical_dom_sf"/>
</dbReference>
<feature type="compositionally biased region" description="Basic and acidic residues" evidence="9">
    <location>
        <begin position="219"/>
        <end position="242"/>
    </location>
</feature>
<dbReference type="InterPro" id="IPR051436">
    <property type="entry name" value="Autophagy-related_EPG5"/>
</dbReference>
<keyword evidence="4" id="KW-0802">TPR repeat</keyword>
<name>A0A9N9MTU1_9CUCU</name>
<dbReference type="Pfam" id="PF13181">
    <property type="entry name" value="TPR_8"/>
    <property type="match status" value="1"/>
</dbReference>
<dbReference type="SUPFAM" id="SSF48452">
    <property type="entry name" value="TPR-like"/>
    <property type="match status" value="3"/>
</dbReference>
<dbReference type="FunFam" id="1.10.260.100:FF:000004">
    <property type="entry name" value="Putative stress-induced-phosphoprotein 1"/>
    <property type="match status" value="1"/>
</dbReference>
<evidence type="ECO:0000256" key="7">
    <source>
        <dbReference type="ARBA" id="ARBA00026193"/>
    </source>
</evidence>
<dbReference type="PANTHER" id="PTHR31139">
    <property type="entry name" value="ECTOPIC P GRANULES PROTEIN 5 HOMOLOG"/>
    <property type="match status" value="1"/>
</dbReference>
<accession>A0A9N9MTU1</accession>
<proteinExistence type="inferred from homology"/>
<dbReference type="InterPro" id="IPR006636">
    <property type="entry name" value="STI1_HS-bd"/>
</dbReference>
<dbReference type="Pfam" id="PF26106">
    <property type="entry name" value="TPR_Epg5_C"/>
    <property type="match status" value="1"/>
</dbReference>
<reference evidence="11" key="1">
    <citation type="submission" date="2022-01" db="EMBL/GenBank/DDBJ databases">
        <authorList>
            <person name="King R."/>
        </authorList>
    </citation>
    <scope>NUCLEOTIDE SEQUENCE</scope>
</reference>
<comment type="similarity">
    <text evidence="1">Belongs to the EPG5 family.</text>
</comment>
<dbReference type="Pfam" id="PF17830">
    <property type="entry name" value="STI1-HOP_DP"/>
    <property type="match status" value="2"/>
</dbReference>
<dbReference type="InterPro" id="IPR058750">
    <property type="entry name" value="TPR_Epg5"/>
</dbReference>
<keyword evidence="12" id="KW-1185">Reference proteome</keyword>
<dbReference type="Pfam" id="PF13414">
    <property type="entry name" value="TPR_11"/>
    <property type="match status" value="2"/>
</dbReference>
<keyword evidence="3" id="KW-0677">Repeat</keyword>
<dbReference type="InterPro" id="IPR041243">
    <property type="entry name" value="STI1/HOP_DP"/>
</dbReference>
<dbReference type="SMART" id="SM00028">
    <property type="entry name" value="TPR"/>
    <property type="match status" value="9"/>
</dbReference>
<feature type="domain" description="STI1" evidence="10">
    <location>
        <begin position="509"/>
        <end position="548"/>
    </location>
</feature>
<dbReference type="PANTHER" id="PTHR31139:SF4">
    <property type="entry name" value="ECTOPIC P GRANULES PROTEIN 5 HOMOLOG"/>
    <property type="match status" value="1"/>
</dbReference>
<evidence type="ECO:0000256" key="4">
    <source>
        <dbReference type="ARBA" id="ARBA00022803"/>
    </source>
</evidence>
<evidence type="ECO:0000256" key="6">
    <source>
        <dbReference type="ARBA" id="ARBA00024190"/>
    </source>
</evidence>
<evidence type="ECO:0000259" key="10">
    <source>
        <dbReference type="SMART" id="SM00727"/>
    </source>
</evidence>
<comment type="function">
    <text evidence="8">Acts as a co-chaperone for HSP90AA1. Mediates the association of the molecular chaperones HSPA8/HSC70 and HSP90.</text>
</comment>
<dbReference type="FunFam" id="1.10.260.100:FF:000002">
    <property type="entry name" value="Stress-induced-phosphoprotein 1 (Hsp70/Hsp90-organizing)"/>
    <property type="match status" value="1"/>
</dbReference>
<feature type="region of interest" description="Disordered" evidence="9">
    <location>
        <begin position="201"/>
        <end position="242"/>
    </location>
</feature>
<feature type="domain" description="STI1" evidence="10">
    <location>
        <begin position="145"/>
        <end position="184"/>
    </location>
</feature>
<dbReference type="EMBL" id="OU892282">
    <property type="protein sequence ID" value="CAG9769856.1"/>
    <property type="molecule type" value="Genomic_DNA"/>
</dbReference>
<dbReference type="FunFam" id="1.25.40.10:FF:000010">
    <property type="entry name" value="Stress-induced phosphoprotein 1"/>
    <property type="match status" value="1"/>
</dbReference>
<dbReference type="Gene3D" id="1.25.40.10">
    <property type="entry name" value="Tetratricopeptide repeat domain"/>
    <property type="match status" value="3"/>
</dbReference>
<organism evidence="11 12">
    <name type="scientific">Ceutorhynchus assimilis</name>
    <name type="common">cabbage seed weevil</name>
    <dbReference type="NCBI Taxonomy" id="467358"/>
    <lineage>
        <taxon>Eukaryota</taxon>
        <taxon>Metazoa</taxon>
        <taxon>Ecdysozoa</taxon>
        <taxon>Arthropoda</taxon>
        <taxon>Hexapoda</taxon>
        <taxon>Insecta</taxon>
        <taxon>Pterygota</taxon>
        <taxon>Neoptera</taxon>
        <taxon>Endopterygota</taxon>
        <taxon>Coleoptera</taxon>
        <taxon>Polyphaga</taxon>
        <taxon>Cucujiformia</taxon>
        <taxon>Curculionidae</taxon>
        <taxon>Ceutorhynchinae</taxon>
        <taxon>Ceutorhynchus</taxon>
    </lineage>
</organism>
<evidence type="ECO:0000256" key="2">
    <source>
        <dbReference type="ARBA" id="ARBA00022490"/>
    </source>
</evidence>
<dbReference type="Proteomes" id="UP001152799">
    <property type="component" value="Chromosome 6"/>
</dbReference>
<keyword evidence="2" id="KW-0963">Cytoplasm</keyword>